<dbReference type="InParanoid" id="A0A1Y2EJS6"/>
<dbReference type="EMBL" id="MCFJ01000001">
    <property type="protein sequence ID" value="ORY71065.1"/>
    <property type="molecule type" value="Genomic_DNA"/>
</dbReference>
<dbReference type="InterPro" id="IPR050416">
    <property type="entry name" value="FAD-linked_Oxidoreductase"/>
</dbReference>
<evidence type="ECO:0000313" key="8">
    <source>
        <dbReference type="Proteomes" id="UP000193689"/>
    </source>
</evidence>
<dbReference type="GeneID" id="63775268"/>
<comment type="caution">
    <text evidence="7">The sequence shown here is derived from an EMBL/GenBank/DDBJ whole genome shotgun (WGS) entry which is preliminary data.</text>
</comment>
<dbReference type="InterPro" id="IPR036318">
    <property type="entry name" value="FAD-bd_PCMH-like_sf"/>
</dbReference>
<dbReference type="InterPro" id="IPR016169">
    <property type="entry name" value="FAD-bd_PCMH_sub2"/>
</dbReference>
<dbReference type="InterPro" id="IPR016166">
    <property type="entry name" value="FAD-bd_PCMH"/>
</dbReference>
<evidence type="ECO:0000313" key="7">
    <source>
        <dbReference type="EMBL" id="ORY71065.1"/>
    </source>
</evidence>
<dbReference type="Proteomes" id="UP000193689">
    <property type="component" value="Unassembled WGS sequence"/>
</dbReference>
<reference evidence="7 8" key="1">
    <citation type="submission" date="2016-07" db="EMBL/GenBank/DDBJ databases">
        <title>Pervasive Adenine N6-methylation of Active Genes in Fungi.</title>
        <authorList>
            <consortium name="DOE Joint Genome Institute"/>
            <person name="Mondo S.J."/>
            <person name="Dannebaum R.O."/>
            <person name="Kuo R.C."/>
            <person name="Labutti K."/>
            <person name="Haridas S."/>
            <person name="Kuo A."/>
            <person name="Salamov A."/>
            <person name="Ahrendt S.R."/>
            <person name="Lipzen A."/>
            <person name="Sullivan W."/>
            <person name="Andreopoulos W.B."/>
            <person name="Clum A."/>
            <person name="Lindquist E."/>
            <person name="Daum C."/>
            <person name="Ramamoorthy G.K."/>
            <person name="Gryganskyi A."/>
            <person name="Culley D."/>
            <person name="Magnuson J.K."/>
            <person name="James T.Y."/>
            <person name="O'Malley M.A."/>
            <person name="Stajich J.E."/>
            <person name="Spatafora J.W."/>
            <person name="Visel A."/>
            <person name="Grigoriev I.V."/>
        </authorList>
    </citation>
    <scope>NUCLEOTIDE SEQUENCE [LARGE SCALE GENOMIC DNA]</scope>
    <source>
        <strain evidence="7 8">CBS 129021</strain>
    </source>
</reference>
<protein>
    <recommendedName>
        <fullName evidence="6">FAD-binding PCMH-type domain-containing protein</fullName>
    </recommendedName>
</protein>
<comment type="similarity">
    <text evidence="1">Belongs to the oxygen-dependent FAD-linked oxidoreductase family.</text>
</comment>
<dbReference type="RefSeq" id="XP_040720657.1">
    <property type="nucleotide sequence ID" value="XM_040859056.1"/>
</dbReference>
<dbReference type="PANTHER" id="PTHR42973:SF8">
    <property type="entry name" value="FAD-BINDING PCMH-TYPE DOMAIN-CONTAINING PROTEIN"/>
    <property type="match status" value="1"/>
</dbReference>
<name>A0A1Y2EJS6_9PEZI</name>
<dbReference type="AlphaFoldDB" id="A0A1Y2EJS6"/>
<proteinExistence type="inferred from homology"/>
<dbReference type="GO" id="GO:0071949">
    <property type="term" value="F:FAD binding"/>
    <property type="evidence" value="ECO:0007669"/>
    <property type="project" value="InterPro"/>
</dbReference>
<evidence type="ECO:0000256" key="5">
    <source>
        <dbReference type="SAM" id="SignalP"/>
    </source>
</evidence>
<evidence type="ECO:0000259" key="6">
    <source>
        <dbReference type="PROSITE" id="PS51387"/>
    </source>
</evidence>
<evidence type="ECO:0000256" key="3">
    <source>
        <dbReference type="ARBA" id="ARBA00022827"/>
    </source>
</evidence>
<evidence type="ECO:0000256" key="4">
    <source>
        <dbReference type="ARBA" id="ARBA00023002"/>
    </source>
</evidence>
<feature type="domain" description="FAD-binding PCMH-type" evidence="6">
    <location>
        <begin position="80"/>
        <end position="251"/>
    </location>
</feature>
<dbReference type="OrthoDB" id="9996127at2759"/>
<dbReference type="GO" id="GO:0016491">
    <property type="term" value="F:oxidoreductase activity"/>
    <property type="evidence" value="ECO:0007669"/>
    <property type="project" value="UniProtKB-KW"/>
</dbReference>
<dbReference type="Gene3D" id="3.30.465.10">
    <property type="match status" value="1"/>
</dbReference>
<organism evidence="7 8">
    <name type="scientific">Pseudomassariella vexata</name>
    <dbReference type="NCBI Taxonomy" id="1141098"/>
    <lineage>
        <taxon>Eukaryota</taxon>
        <taxon>Fungi</taxon>
        <taxon>Dikarya</taxon>
        <taxon>Ascomycota</taxon>
        <taxon>Pezizomycotina</taxon>
        <taxon>Sordariomycetes</taxon>
        <taxon>Xylariomycetidae</taxon>
        <taxon>Amphisphaeriales</taxon>
        <taxon>Pseudomassariaceae</taxon>
        <taxon>Pseudomassariella</taxon>
    </lineage>
</organism>
<gene>
    <name evidence="7" type="ORF">BCR38DRAFT_415840</name>
</gene>
<dbReference type="SUPFAM" id="SSF56176">
    <property type="entry name" value="FAD-binding/transporter-associated domain-like"/>
    <property type="match status" value="1"/>
</dbReference>
<keyword evidence="3" id="KW-0274">FAD</keyword>
<feature type="signal peptide" evidence="5">
    <location>
        <begin position="1"/>
        <end position="20"/>
    </location>
</feature>
<dbReference type="InterPro" id="IPR016167">
    <property type="entry name" value="FAD-bd_PCMH_sub1"/>
</dbReference>
<keyword evidence="4" id="KW-0560">Oxidoreductase</keyword>
<evidence type="ECO:0000256" key="1">
    <source>
        <dbReference type="ARBA" id="ARBA00005466"/>
    </source>
</evidence>
<evidence type="ECO:0000256" key="2">
    <source>
        <dbReference type="ARBA" id="ARBA00022630"/>
    </source>
</evidence>
<keyword evidence="5" id="KW-0732">Signal</keyword>
<accession>A0A1Y2EJS6</accession>
<feature type="chain" id="PRO_5013005625" description="FAD-binding PCMH-type domain-containing protein" evidence="5">
    <location>
        <begin position="21"/>
        <end position="515"/>
    </location>
</feature>
<keyword evidence="2" id="KW-0285">Flavoprotein</keyword>
<dbReference type="PANTHER" id="PTHR42973">
    <property type="entry name" value="BINDING OXIDOREDUCTASE, PUTATIVE (AFU_ORTHOLOGUE AFUA_1G17690)-RELATED"/>
    <property type="match status" value="1"/>
</dbReference>
<sequence>MGALKSFLYGLTLLQVIVSAVPVNREIGIPRYFQRQPYTRHNLTAATVQSELGLFVSNGTLIFGPSSSLWENATERWNTFVRPQVQVVVQPARESDVSKIVKYCNDNSIEFLARNRGHGATTSLSAFDGLEIEFSQLHTITIKEDGKSAVFQAGTYGGQVIQTLWDQGYVTTTGGTPCVGLMGVALGGGHGRYEGLYGLISDNFIHLNVVLADGAEVGVNATSYSDLFWAMEGAGHNFGIVTSAEKEIYPREIDTWHFHNYVWSQDKLETVFEEMNKFHKSYNGTTPPLMGVNFGSIVIDPSYSQAEAIIAWGFHYAGPAEDAEELLKPFNAIEAMSSTQGDMSYPEVAGVTGDDCVSGGYAISTVMTQTYNITTERTLYNHFNEKIKQYPELAPTALLWHEGYANAATQAIDSDFSAYPHRDENHLMLFTTTVPEGSDLQEPAEAWAKEVWDLWNGGQPERKPQTYVNYALNHPYETLEAIYGYEPWRLERLRGLKAKYDPQNRFRYYVPILPQ</sequence>
<dbReference type="Gene3D" id="3.30.43.10">
    <property type="entry name" value="Uridine Diphospho-n-acetylenolpyruvylglucosamine Reductase, domain 2"/>
    <property type="match status" value="1"/>
</dbReference>
<dbReference type="InterPro" id="IPR006094">
    <property type="entry name" value="Oxid_FAD_bind_N"/>
</dbReference>
<dbReference type="Pfam" id="PF01565">
    <property type="entry name" value="FAD_binding_4"/>
    <property type="match status" value="1"/>
</dbReference>
<dbReference type="PROSITE" id="PS51387">
    <property type="entry name" value="FAD_PCMH"/>
    <property type="match status" value="1"/>
</dbReference>
<keyword evidence="8" id="KW-1185">Reference proteome</keyword>
<dbReference type="Gene3D" id="3.40.462.20">
    <property type="match status" value="1"/>
</dbReference>
<dbReference type="STRING" id="1141098.A0A1Y2EJS6"/>